<evidence type="ECO:0000256" key="1">
    <source>
        <dbReference type="SAM" id="SignalP"/>
    </source>
</evidence>
<name>A0AAV4AJC3_9GAST</name>
<dbReference type="FunFam" id="2.30.180.10:FF:000032">
    <property type="entry name" value="Fasciclin domain-containing protein, putative"/>
    <property type="match status" value="2"/>
</dbReference>
<dbReference type="InterPro" id="IPR000782">
    <property type="entry name" value="FAS1_domain"/>
</dbReference>
<feature type="domain" description="FAS1" evidence="2">
    <location>
        <begin position="193"/>
        <end position="322"/>
    </location>
</feature>
<dbReference type="GO" id="GO:0007155">
    <property type="term" value="P:cell adhesion"/>
    <property type="evidence" value="ECO:0007669"/>
    <property type="project" value="TreeGrafter"/>
</dbReference>
<dbReference type="AlphaFoldDB" id="A0AAV4AJC3"/>
<accession>A0AAV4AJC3</accession>
<gene>
    <name evidence="3" type="ORF">PoB_003322600</name>
</gene>
<dbReference type="GO" id="GO:0005615">
    <property type="term" value="C:extracellular space"/>
    <property type="evidence" value="ECO:0007669"/>
    <property type="project" value="TreeGrafter"/>
</dbReference>
<dbReference type="GO" id="GO:0030198">
    <property type="term" value="P:extracellular matrix organization"/>
    <property type="evidence" value="ECO:0007669"/>
    <property type="project" value="TreeGrafter"/>
</dbReference>
<dbReference type="Pfam" id="PF02469">
    <property type="entry name" value="Fasciclin"/>
    <property type="match status" value="2"/>
</dbReference>
<feature type="signal peptide" evidence="1">
    <location>
        <begin position="1"/>
        <end position="21"/>
    </location>
</feature>
<dbReference type="InterPro" id="IPR036378">
    <property type="entry name" value="FAS1_dom_sf"/>
</dbReference>
<evidence type="ECO:0000313" key="3">
    <source>
        <dbReference type="EMBL" id="GFO06721.1"/>
    </source>
</evidence>
<organism evidence="3 4">
    <name type="scientific">Plakobranchus ocellatus</name>
    <dbReference type="NCBI Taxonomy" id="259542"/>
    <lineage>
        <taxon>Eukaryota</taxon>
        <taxon>Metazoa</taxon>
        <taxon>Spiralia</taxon>
        <taxon>Lophotrochozoa</taxon>
        <taxon>Mollusca</taxon>
        <taxon>Gastropoda</taxon>
        <taxon>Heterobranchia</taxon>
        <taxon>Euthyneura</taxon>
        <taxon>Panpulmonata</taxon>
        <taxon>Sacoglossa</taxon>
        <taxon>Placobranchoidea</taxon>
        <taxon>Plakobranchidae</taxon>
        <taxon>Plakobranchus</taxon>
    </lineage>
</organism>
<comment type="caution">
    <text evidence="3">The sequence shown here is derived from an EMBL/GenBank/DDBJ whole genome shotgun (WGS) entry which is preliminary data.</text>
</comment>
<dbReference type="PANTHER" id="PTHR10900:SF77">
    <property type="entry name" value="FI19380P1"/>
    <property type="match status" value="1"/>
</dbReference>
<proteinExistence type="predicted"/>
<dbReference type="EMBL" id="BLXT01003783">
    <property type="protein sequence ID" value="GFO06721.1"/>
    <property type="molecule type" value="Genomic_DNA"/>
</dbReference>
<sequence length="327" mass="35532">MELAFKSLVLALVVGSRLAMSKPSLRMEVEIDTETVNSLAVRMLRQGTEMNQLAPIPEEVRRLNLILLYDALKKTRLEGPLSGKGPFTLFAPDNEAFLSLPDWVKTLTQNVTILAEVLKFHAVSGVIKSSDLKNDLLIASLQGPDIRINKYKVGVDNRTVYTAQCAPIDLSRVDKQASNGLIHVLRRVMIPPVSDGVASLAVCPEFKTLTKAINIAKLGRKLRTPGPWTIFAPTDDAFAKLPPGTLEKLLKDIKALTNVLEYHVVNSTLCSAGLSNGRVKTVQGQDLQISVDIVDVKVNNAKVIVADASVTNGVVHAIDTVLIPPSF</sequence>
<keyword evidence="4" id="KW-1185">Reference proteome</keyword>
<dbReference type="PROSITE" id="PS50213">
    <property type="entry name" value="FAS1"/>
    <property type="match status" value="2"/>
</dbReference>
<protein>
    <submittedName>
        <fullName evidence="3">Fasciclin domain-containing protein</fullName>
    </submittedName>
</protein>
<keyword evidence="1" id="KW-0732">Signal</keyword>
<feature type="chain" id="PRO_5043752614" evidence="1">
    <location>
        <begin position="22"/>
        <end position="327"/>
    </location>
</feature>
<dbReference type="Proteomes" id="UP000735302">
    <property type="component" value="Unassembled WGS sequence"/>
</dbReference>
<feature type="domain" description="FAS1" evidence="2">
    <location>
        <begin position="37"/>
        <end position="189"/>
    </location>
</feature>
<reference evidence="3 4" key="1">
    <citation type="journal article" date="2021" name="Elife">
        <title>Chloroplast acquisition without the gene transfer in kleptoplastic sea slugs, Plakobranchus ocellatus.</title>
        <authorList>
            <person name="Maeda T."/>
            <person name="Takahashi S."/>
            <person name="Yoshida T."/>
            <person name="Shimamura S."/>
            <person name="Takaki Y."/>
            <person name="Nagai Y."/>
            <person name="Toyoda A."/>
            <person name="Suzuki Y."/>
            <person name="Arimoto A."/>
            <person name="Ishii H."/>
            <person name="Satoh N."/>
            <person name="Nishiyama T."/>
            <person name="Hasebe M."/>
            <person name="Maruyama T."/>
            <person name="Minagawa J."/>
            <person name="Obokata J."/>
            <person name="Shigenobu S."/>
        </authorList>
    </citation>
    <scope>NUCLEOTIDE SEQUENCE [LARGE SCALE GENOMIC DNA]</scope>
</reference>
<evidence type="ECO:0000259" key="2">
    <source>
        <dbReference type="PROSITE" id="PS50213"/>
    </source>
</evidence>
<dbReference type="SMART" id="SM00554">
    <property type="entry name" value="FAS1"/>
    <property type="match status" value="2"/>
</dbReference>
<dbReference type="SUPFAM" id="SSF82153">
    <property type="entry name" value="FAS1 domain"/>
    <property type="match status" value="2"/>
</dbReference>
<dbReference type="GO" id="GO:0050839">
    <property type="term" value="F:cell adhesion molecule binding"/>
    <property type="evidence" value="ECO:0007669"/>
    <property type="project" value="TreeGrafter"/>
</dbReference>
<evidence type="ECO:0000313" key="4">
    <source>
        <dbReference type="Proteomes" id="UP000735302"/>
    </source>
</evidence>
<dbReference type="PANTHER" id="PTHR10900">
    <property type="entry name" value="PERIOSTIN-RELATED"/>
    <property type="match status" value="1"/>
</dbReference>
<dbReference type="Gene3D" id="2.30.180.10">
    <property type="entry name" value="FAS1 domain"/>
    <property type="match status" value="2"/>
</dbReference>
<dbReference type="InterPro" id="IPR050904">
    <property type="entry name" value="Adhesion/Biosynth-related"/>
</dbReference>
<dbReference type="GO" id="GO:0031012">
    <property type="term" value="C:extracellular matrix"/>
    <property type="evidence" value="ECO:0007669"/>
    <property type="project" value="TreeGrafter"/>
</dbReference>